<dbReference type="GO" id="GO:0005829">
    <property type="term" value="C:cytosol"/>
    <property type="evidence" value="ECO:0007669"/>
    <property type="project" value="TreeGrafter"/>
</dbReference>
<dbReference type="InterPro" id="IPR036393">
    <property type="entry name" value="AceGlu_kinase-like_sf"/>
</dbReference>
<proteinExistence type="inferred from homology"/>
<gene>
    <name evidence="3" type="ORF">METZ01_LOCUS286695</name>
</gene>
<dbReference type="AlphaFoldDB" id="A0A382LG34"/>
<dbReference type="GO" id="GO:0004072">
    <property type="term" value="F:aspartate kinase activity"/>
    <property type="evidence" value="ECO:0007669"/>
    <property type="project" value="TreeGrafter"/>
</dbReference>
<protein>
    <recommendedName>
        <fullName evidence="2">Aspartate/glutamate/uridylate kinase domain-containing protein</fullName>
    </recommendedName>
</protein>
<sequence>NIISRVDKKYSYVDDVIVTNCNYGNSTPIMNATYHFSNIKIKDMMYKNKVPIVPGFFGKTFTGQITTMGRGGSDLTATILGHCLESEDISFYKVECDKQGNWKRGLVGIVHPDEKTITDLSFNEMHELGKYGRTVLHESSMLPIINDHYIKIYIKNTFEPDKEGTLIKNKVKREIILATITTEKCNDDSTYIHLIGDNIAHKISQGVFPYAIWNKNVHSATILAKNNRCQYIINNLLRKYSSN</sequence>
<evidence type="ECO:0000313" key="3">
    <source>
        <dbReference type="EMBL" id="SVC33841.1"/>
    </source>
</evidence>
<organism evidence="3">
    <name type="scientific">marine metagenome</name>
    <dbReference type="NCBI Taxonomy" id="408172"/>
    <lineage>
        <taxon>unclassified sequences</taxon>
        <taxon>metagenomes</taxon>
        <taxon>ecological metagenomes</taxon>
    </lineage>
</organism>
<dbReference type="InterPro" id="IPR001048">
    <property type="entry name" value="Asp/Glu/Uridylate_kinase"/>
</dbReference>
<dbReference type="PANTHER" id="PTHR21499:SF59">
    <property type="entry name" value="ASPARTOKINASE"/>
    <property type="match status" value="1"/>
</dbReference>
<dbReference type="PANTHER" id="PTHR21499">
    <property type="entry name" value="ASPARTATE KINASE"/>
    <property type="match status" value="1"/>
</dbReference>
<feature type="non-terminal residue" evidence="3">
    <location>
        <position position="1"/>
    </location>
</feature>
<dbReference type="Gene3D" id="3.40.1160.10">
    <property type="entry name" value="Acetylglutamate kinase-like"/>
    <property type="match status" value="1"/>
</dbReference>
<dbReference type="GO" id="GO:0009089">
    <property type="term" value="P:lysine biosynthetic process via diaminopimelate"/>
    <property type="evidence" value="ECO:0007669"/>
    <property type="project" value="TreeGrafter"/>
</dbReference>
<comment type="similarity">
    <text evidence="1">Belongs to the aspartokinase family.</text>
</comment>
<dbReference type="SUPFAM" id="SSF53633">
    <property type="entry name" value="Carbamate kinase-like"/>
    <property type="match status" value="1"/>
</dbReference>
<accession>A0A382LG34</accession>
<dbReference type="Pfam" id="PF00696">
    <property type="entry name" value="AA_kinase"/>
    <property type="match status" value="1"/>
</dbReference>
<dbReference type="GO" id="GO:0009090">
    <property type="term" value="P:homoserine biosynthetic process"/>
    <property type="evidence" value="ECO:0007669"/>
    <property type="project" value="TreeGrafter"/>
</dbReference>
<evidence type="ECO:0000256" key="1">
    <source>
        <dbReference type="ARBA" id="ARBA00010122"/>
    </source>
</evidence>
<dbReference type="EMBL" id="UINC01085892">
    <property type="protein sequence ID" value="SVC33841.1"/>
    <property type="molecule type" value="Genomic_DNA"/>
</dbReference>
<evidence type="ECO:0000259" key="2">
    <source>
        <dbReference type="Pfam" id="PF00696"/>
    </source>
</evidence>
<reference evidence="3" key="1">
    <citation type="submission" date="2018-05" db="EMBL/GenBank/DDBJ databases">
        <authorList>
            <person name="Lanie J.A."/>
            <person name="Ng W.-L."/>
            <person name="Kazmierczak K.M."/>
            <person name="Andrzejewski T.M."/>
            <person name="Davidsen T.M."/>
            <person name="Wayne K.J."/>
            <person name="Tettelin H."/>
            <person name="Glass J.I."/>
            <person name="Rusch D."/>
            <person name="Podicherti R."/>
            <person name="Tsui H.-C.T."/>
            <person name="Winkler M.E."/>
        </authorList>
    </citation>
    <scope>NUCLEOTIDE SEQUENCE</scope>
</reference>
<feature type="domain" description="Aspartate/glutamate/uridylate kinase" evidence="2">
    <location>
        <begin position="39"/>
        <end position="92"/>
    </location>
</feature>
<name>A0A382LG34_9ZZZZ</name>